<dbReference type="Gene3D" id="1.10.12.10">
    <property type="entry name" value="Lyase 2-enoyl-coa Hydratase, Chain A, domain 2"/>
    <property type="match status" value="1"/>
</dbReference>
<dbReference type="GO" id="GO:0005739">
    <property type="term" value="C:mitochondrion"/>
    <property type="evidence" value="ECO:0007669"/>
    <property type="project" value="TreeGrafter"/>
</dbReference>
<dbReference type="CDD" id="cd06558">
    <property type="entry name" value="crotonase-like"/>
    <property type="match status" value="1"/>
</dbReference>
<accession>A0A7J6KZY6</accession>
<dbReference type="PANTHER" id="PTHR43149:SF1">
    <property type="entry name" value="DELTA(3,5)-DELTA(2,4)-DIENOYL-COA ISOMERASE, MITOCHONDRIAL"/>
    <property type="match status" value="1"/>
</dbReference>
<dbReference type="InterPro" id="IPR045002">
    <property type="entry name" value="Ech1-like"/>
</dbReference>
<dbReference type="AlphaFoldDB" id="A0A7J6KZY6"/>
<dbReference type="Pfam" id="PF16113">
    <property type="entry name" value="ECH_2"/>
    <property type="match status" value="1"/>
</dbReference>
<dbReference type="InterPro" id="IPR029045">
    <property type="entry name" value="ClpP/crotonase-like_dom_sf"/>
</dbReference>
<dbReference type="Proteomes" id="UP000570595">
    <property type="component" value="Unassembled WGS sequence"/>
</dbReference>
<dbReference type="PANTHER" id="PTHR43149">
    <property type="entry name" value="ENOYL-COA HYDRATASE"/>
    <property type="match status" value="1"/>
</dbReference>
<dbReference type="OrthoDB" id="14970at2759"/>
<keyword evidence="4" id="KW-0443">Lipid metabolism</keyword>
<comment type="pathway">
    <text evidence="1">Lipid metabolism; fatty acid beta-oxidation.</text>
</comment>
<proteinExistence type="inferred from homology"/>
<evidence type="ECO:0000313" key="7">
    <source>
        <dbReference type="EMBL" id="KAF4652730.1"/>
    </source>
</evidence>
<evidence type="ECO:0000313" key="8">
    <source>
        <dbReference type="Proteomes" id="UP000570595"/>
    </source>
</evidence>
<dbReference type="Gene3D" id="3.90.226.10">
    <property type="entry name" value="2-enoyl-CoA Hydratase, Chain A, domain 1"/>
    <property type="match status" value="1"/>
</dbReference>
<dbReference type="GO" id="GO:0006635">
    <property type="term" value="P:fatty acid beta-oxidation"/>
    <property type="evidence" value="ECO:0007669"/>
    <property type="project" value="UniProtKB-UniPathway"/>
</dbReference>
<dbReference type="FunFam" id="1.10.12.10:FF:000004">
    <property type="entry name" value="Delta3,5-delta2,4-dienoyl-CoA isomerase"/>
    <property type="match status" value="1"/>
</dbReference>
<evidence type="ECO:0000256" key="2">
    <source>
        <dbReference type="ARBA" id="ARBA00005254"/>
    </source>
</evidence>
<keyword evidence="3" id="KW-0276">Fatty acid metabolism</keyword>
<evidence type="ECO:0000256" key="4">
    <source>
        <dbReference type="ARBA" id="ARBA00023098"/>
    </source>
</evidence>
<dbReference type="GO" id="GO:0051750">
    <property type="term" value="F:delta(3,5)-delta(2,4)-dienoyl-CoA isomerase activity"/>
    <property type="evidence" value="ECO:0007669"/>
    <property type="project" value="TreeGrafter"/>
</dbReference>
<comment type="caution">
    <text evidence="7">The sequence shown here is derived from an EMBL/GenBank/DDBJ whole genome shotgun (WGS) entry which is preliminary data.</text>
</comment>
<gene>
    <name evidence="7" type="primary">ECH1</name>
    <name evidence="7" type="ORF">FOZ61_009461</name>
</gene>
<sequence>MLSNVVNANGNGVQQLQPTVTNRTPVTGVLSGNYLGLKPPCNAIITPWRNYTYQTLHVELKGSADAHVLHVALNRPKRINAFSMQMWKDIKHCFTQVNEDSRVRCILLSGNGPKGFTAGLDLTDPDLASMFGAAPDPNDPESPDFPRMALRAGQLVLFLQDCLASVRKCRVPVVAVAHGIAYGAGIDLLSQVDIRIASPDVRFSIREVLVGMAADVGTLQFFPLICGSDSVVRELCYTGRDFGAEEAKDLGFVSKIEQDALSAGLKLCEDIASNSPVAVVGIKHVLEYGREAQTAMQLKHNAVWNQAMVLGSRDMMKTIAHTMSKKPGKPRFSKL</sequence>
<evidence type="ECO:0000256" key="5">
    <source>
        <dbReference type="ARBA" id="ARBA00023235"/>
    </source>
</evidence>
<dbReference type="EMBL" id="JABAHT010000691">
    <property type="protein sequence ID" value="KAF4652730.1"/>
    <property type="molecule type" value="Genomic_DNA"/>
</dbReference>
<name>A0A7J6KZY6_PEROL</name>
<dbReference type="UniPathway" id="UPA00659"/>
<dbReference type="InterPro" id="IPR014748">
    <property type="entry name" value="Enoyl-CoA_hydra_C"/>
</dbReference>
<reference evidence="7 8" key="1">
    <citation type="submission" date="2020-04" db="EMBL/GenBank/DDBJ databases">
        <title>Perkinsus olseni comparative genomics.</title>
        <authorList>
            <person name="Bogema D.R."/>
        </authorList>
    </citation>
    <scope>NUCLEOTIDE SEQUENCE [LARGE SCALE GENOMIC DNA]</scope>
    <source>
        <strain evidence="7">ATCC PRA-179</strain>
    </source>
</reference>
<keyword evidence="5" id="KW-0413">Isomerase</keyword>
<dbReference type="SUPFAM" id="SSF52096">
    <property type="entry name" value="ClpP/crotonase"/>
    <property type="match status" value="1"/>
</dbReference>
<evidence type="ECO:0000256" key="3">
    <source>
        <dbReference type="ARBA" id="ARBA00022832"/>
    </source>
</evidence>
<feature type="domain" description="Enoyl-CoA hydratase/isomerase" evidence="6">
    <location>
        <begin position="70"/>
        <end position="256"/>
    </location>
</feature>
<dbReference type="InterPro" id="IPR045004">
    <property type="entry name" value="ECH_dom"/>
</dbReference>
<evidence type="ECO:0000259" key="6">
    <source>
        <dbReference type="Pfam" id="PF16113"/>
    </source>
</evidence>
<protein>
    <submittedName>
        <fullName evidence="7">Putative enoyl CoA hydratase</fullName>
    </submittedName>
</protein>
<evidence type="ECO:0000256" key="1">
    <source>
        <dbReference type="ARBA" id="ARBA00005005"/>
    </source>
</evidence>
<organism evidence="7 8">
    <name type="scientific">Perkinsus olseni</name>
    <name type="common">Perkinsus atlanticus</name>
    <dbReference type="NCBI Taxonomy" id="32597"/>
    <lineage>
        <taxon>Eukaryota</taxon>
        <taxon>Sar</taxon>
        <taxon>Alveolata</taxon>
        <taxon>Perkinsozoa</taxon>
        <taxon>Perkinsea</taxon>
        <taxon>Perkinsida</taxon>
        <taxon>Perkinsidae</taxon>
        <taxon>Perkinsus</taxon>
    </lineage>
</organism>
<comment type="similarity">
    <text evidence="2">Belongs to the enoyl-CoA hydratase/isomerase family.</text>
</comment>